<dbReference type="KEGG" id="hbq:QI031_10865"/>
<dbReference type="Pfam" id="PF20254">
    <property type="entry name" value="DMFA2_C"/>
    <property type="match status" value="1"/>
</dbReference>
<protein>
    <submittedName>
        <fullName evidence="5">DUF4082 domain-containing protein</fullName>
    </submittedName>
</protein>
<dbReference type="InterPro" id="IPR046540">
    <property type="entry name" value="DMFA2_C"/>
</dbReference>
<feature type="domain" description="SbsA Ig-like" evidence="2">
    <location>
        <begin position="808"/>
        <end position="916"/>
    </location>
</feature>
<feature type="domain" description="DUF4082" evidence="3">
    <location>
        <begin position="651"/>
        <end position="797"/>
    </location>
</feature>
<name>A0AAJ6PBL7_9CYAN</name>
<dbReference type="Pfam" id="PF13313">
    <property type="entry name" value="DUF4082"/>
    <property type="match status" value="2"/>
</dbReference>
<dbReference type="SUPFAM" id="SSF81296">
    <property type="entry name" value="E set domains"/>
    <property type="match status" value="1"/>
</dbReference>
<reference evidence="5 6" key="1">
    <citation type="journal article" date="2023" name="Limnol Oceanogr Lett">
        <title>Environmental adaptations by the intertidal Antarctic cyanobacterium Halotia branconii CENA392 as revealed using long-read genome sequencing.</title>
        <authorList>
            <person name="Dextro R.B."/>
            <person name="Delbaje E."/>
            <person name="Freitas P.N.N."/>
            <person name="Geraldes V."/>
            <person name="Pinto E."/>
            <person name="Long P.F."/>
            <person name="Fiore M.F."/>
        </authorList>
    </citation>
    <scope>NUCLEOTIDE SEQUENCE [LARGE SCALE GENOMIC DNA]</scope>
    <source>
        <strain evidence="5 6">CENA392</strain>
    </source>
</reference>
<sequence length="1196" mass="126791">MNRLTRMMILMMLTTLLVLGLNLGSQPQMQRVLAADPCTSPTNPIVAENCLVGNPSTEWDITGVGDESIQGFATDISVNRGNTVSFKIKTNATNYRLDIYRIGYYTGRGARKVATVQRSLTQSQNQPSCLNNAATGLIDCGNWAVSASWNVPSNATSGIYFAKVVRSDTGGASHIVFIVRDDASTSDLLFQTSDTTWQAYNNYGGNSLYTGSPDGRAYKVSYNRPFNTRIVDNGQDWLFNGEYPMVRWLESNGYNVSYFTGVDSDRRGNLIRNHKVFLSVAHDEYWSNNQRANVEAARNTGTNLAFFSGNEIFWKTRWENSIDPSVTPYRTLVTYKETKANAVIDPQDPPTWTGTWRDPRFSPPADGGRPENALSGTIFKVNGGTRAIQVPAADGKMRFWRNTSIATASNTTTLAGGTLGYEWDEDSDNGFRPPGLIRLSTTVANGVEVLQDYGSSYASGTATHHLTLYKHSSGALVFGSGTIQWSWGLDVNHDNPDRGDSTPDARMRQATVNLFADMGVQPATLQSGLLLATASNDTTTPSSTITSPTAGTTVATNSQVTISGTATDIGGGVVGGVEVSVDNGTTWHPAVGRANWSYSWIPETAGSVTIKSRAIDDSGNIENPGASVTINVGTRQCPPAPASCSIWDTTATPTVVADPDSSAIEVGVKFRSDVSGSITGIRFYKANSNTGTHVGSLWSSSGTQLATATFTGETASGWQQVNFSTPVAITANTTYIASYHTNVGHYSVDESYFANSGVDTLPLHALRNGVSGNNGVYKYTSTPAFPTDAYNSSNYWVDVVFTTATTSDTTPPTISSTTPSNGATGVSNGTSVTVTFSEAMDSATINGSTFELRRANNTLVSANVTYNTANRIATLIPSSSLTASTTYTATIKGGTTGVKDQAGNALAANYIWSFTTASADTTPPTVSSTTPSNGATGVSNGISITATFNEAMDSATVNSSTFELRGANNALVSANVTYNTANRTVTLVPSSSLAAATTYTATVKGGTSGVKDQAGNALAANYSWSFTTAASSSCSSCNIWNNTVTPTVLSDPDNTAIEVGVKFRSDVSGSITGIRFYKSTINTGTHVATLWSNSGTQLARATFSNETASGWQQVNFATPVAIAANTTYIASYHTNVGHYSVDEGYFNSGVDNPPLHALSNGASGGNGVYNYSSNSVFPNSTYQSSNYWVDIVFSAN</sequence>
<keyword evidence="1" id="KW-0732">Signal</keyword>
<proteinExistence type="predicted"/>
<gene>
    <name evidence="5" type="ORF">QI031_10865</name>
</gene>
<feature type="domain" description="SbsA Ig-like" evidence="2">
    <location>
        <begin position="920"/>
        <end position="1028"/>
    </location>
</feature>
<dbReference type="InterPro" id="IPR014755">
    <property type="entry name" value="Cu-Rt/internalin_Ig-like"/>
</dbReference>
<evidence type="ECO:0000256" key="1">
    <source>
        <dbReference type="ARBA" id="ARBA00022729"/>
    </source>
</evidence>
<dbReference type="InterPro" id="IPR014756">
    <property type="entry name" value="Ig_E-set"/>
</dbReference>
<evidence type="ECO:0000259" key="3">
    <source>
        <dbReference type="Pfam" id="PF13313"/>
    </source>
</evidence>
<evidence type="ECO:0000259" key="2">
    <source>
        <dbReference type="Pfam" id="PF13205"/>
    </source>
</evidence>
<dbReference type="InterPro" id="IPR032812">
    <property type="entry name" value="SbsA_Ig"/>
</dbReference>
<accession>A0AAJ6PBL7</accession>
<evidence type="ECO:0000313" key="5">
    <source>
        <dbReference type="EMBL" id="WGV27942.1"/>
    </source>
</evidence>
<feature type="domain" description="N,N-dimethylformamidase beta subunit-like C-terminal" evidence="4">
    <location>
        <begin position="97"/>
        <end position="492"/>
    </location>
</feature>
<organism evidence="5 6">
    <name type="scientific">Halotia branconii CENA392</name>
    <dbReference type="NCBI Taxonomy" id="1539056"/>
    <lineage>
        <taxon>Bacteria</taxon>
        <taxon>Bacillati</taxon>
        <taxon>Cyanobacteriota</taxon>
        <taxon>Cyanophyceae</taxon>
        <taxon>Nostocales</taxon>
        <taxon>Nodulariaceae</taxon>
        <taxon>Halotia</taxon>
    </lineage>
</organism>
<dbReference type="Proteomes" id="UP001223520">
    <property type="component" value="Chromosome"/>
</dbReference>
<dbReference type="InterPro" id="IPR025141">
    <property type="entry name" value="DUF4082"/>
</dbReference>
<dbReference type="EMBL" id="CP124543">
    <property type="protein sequence ID" value="WGV27942.1"/>
    <property type="molecule type" value="Genomic_DNA"/>
</dbReference>
<evidence type="ECO:0000259" key="4">
    <source>
        <dbReference type="Pfam" id="PF20254"/>
    </source>
</evidence>
<dbReference type="Gene3D" id="2.60.40.1220">
    <property type="match status" value="2"/>
</dbReference>
<dbReference type="Pfam" id="PF13205">
    <property type="entry name" value="Big_5"/>
    <property type="match status" value="2"/>
</dbReference>
<dbReference type="AlphaFoldDB" id="A0AAJ6PBL7"/>
<dbReference type="Pfam" id="PF17957">
    <property type="entry name" value="Big_7"/>
    <property type="match status" value="1"/>
</dbReference>
<dbReference type="Gene3D" id="2.60.40.650">
    <property type="match status" value="1"/>
</dbReference>
<feature type="domain" description="DUF4082" evidence="3">
    <location>
        <begin position="1044"/>
        <end position="1189"/>
    </location>
</feature>
<evidence type="ECO:0000313" key="6">
    <source>
        <dbReference type="Proteomes" id="UP001223520"/>
    </source>
</evidence>
<dbReference type="RefSeq" id="WP_281485176.1">
    <property type="nucleotide sequence ID" value="NZ_CP124543.1"/>
</dbReference>
<keyword evidence="6" id="KW-1185">Reference proteome</keyword>